<gene>
    <name evidence="2" type="ORF">MKW98_011445</name>
</gene>
<accession>A0AAD4TD22</accession>
<dbReference type="InterPro" id="IPR023213">
    <property type="entry name" value="CAT-like_dom_sf"/>
</dbReference>
<name>A0AAD4TD22_9MAGN</name>
<keyword evidence="3" id="KW-1185">Reference proteome</keyword>
<protein>
    <recommendedName>
        <fullName evidence="4">HXXXD-type acyl-transferase family protein</fullName>
    </recommendedName>
</protein>
<dbReference type="PANTHER" id="PTHR31896:SF43">
    <property type="entry name" value="PROTEIN ENHANCED PSEUDOMONAS SUSCEPTIBILITY 1"/>
    <property type="match status" value="1"/>
</dbReference>
<dbReference type="Proteomes" id="UP001202328">
    <property type="component" value="Unassembled WGS sequence"/>
</dbReference>
<organism evidence="2 3">
    <name type="scientific">Papaver atlanticum</name>
    <dbReference type="NCBI Taxonomy" id="357466"/>
    <lineage>
        <taxon>Eukaryota</taxon>
        <taxon>Viridiplantae</taxon>
        <taxon>Streptophyta</taxon>
        <taxon>Embryophyta</taxon>
        <taxon>Tracheophyta</taxon>
        <taxon>Spermatophyta</taxon>
        <taxon>Magnoliopsida</taxon>
        <taxon>Ranunculales</taxon>
        <taxon>Papaveraceae</taxon>
        <taxon>Papaveroideae</taxon>
        <taxon>Papaver</taxon>
    </lineage>
</organism>
<reference evidence="2" key="1">
    <citation type="submission" date="2022-04" db="EMBL/GenBank/DDBJ databases">
        <title>A functionally conserved STORR gene fusion in Papaver species that diverged 16.8 million years ago.</title>
        <authorList>
            <person name="Catania T."/>
        </authorList>
    </citation>
    <scope>NUCLEOTIDE SEQUENCE</scope>
    <source>
        <strain evidence="2">S-188037</strain>
    </source>
</reference>
<evidence type="ECO:0000256" key="1">
    <source>
        <dbReference type="ARBA" id="ARBA00022679"/>
    </source>
</evidence>
<evidence type="ECO:0008006" key="4">
    <source>
        <dbReference type="Google" id="ProtNLM"/>
    </source>
</evidence>
<dbReference type="PANTHER" id="PTHR31896">
    <property type="entry name" value="FAMILY REGULATORY PROTEIN, PUTATIVE (AFU_ORTHOLOGUE AFUA_3G14730)-RELATED"/>
    <property type="match status" value="1"/>
</dbReference>
<proteinExistence type="predicted"/>
<comment type="caution">
    <text evidence="2">The sequence shown here is derived from an EMBL/GenBank/DDBJ whole genome shotgun (WGS) entry which is preliminary data.</text>
</comment>
<dbReference type="EMBL" id="JAJJMB010003480">
    <property type="protein sequence ID" value="KAI3947455.1"/>
    <property type="molecule type" value="Genomic_DNA"/>
</dbReference>
<evidence type="ECO:0000313" key="2">
    <source>
        <dbReference type="EMBL" id="KAI3947455.1"/>
    </source>
</evidence>
<dbReference type="Gene3D" id="3.30.559.10">
    <property type="entry name" value="Chloramphenicol acetyltransferase-like domain"/>
    <property type="match status" value="2"/>
</dbReference>
<dbReference type="AlphaFoldDB" id="A0AAD4TD22"/>
<dbReference type="InterPro" id="IPR051283">
    <property type="entry name" value="Sec_Metabolite_Acyltrans"/>
</dbReference>
<dbReference type="Pfam" id="PF02458">
    <property type="entry name" value="Transferase"/>
    <property type="match status" value="1"/>
</dbReference>
<sequence>MFNHETVRYISTSSIQPSSQEAGTTRVDIVDLNPWDLKMLPFPYMQRGFLFKDNLHHQEETPVDVMNHVKNSFSQTLEYFYPLAGRLAIRKHEDDDEETTISMYIDCKNSIGAEFVSSIANITVSDVLDSSNADPCVVHEYFFPLNGALNHEGQSLPLLSVQVTKLINGIFIGCSMNHTVCDGTSFWHFIASWAEISRGATNLDRPVLERCFFDTDSPIRIPISTFKLLPQRFPRMTNPLEERIFHFEKESIARLKAKANLGIRTTTVSSLQAMFAHIWLATTRARQVDPNEETSFWLSIGNRSRMDPPLPEPYFGNSLQHGVATAKAGELLEKGLGWAALLLNQVIVSYNDEKVLSIWKSWVVKPSFMFTGNSPPPKSILVSGGSPRFNVYDNDFGWGKPVAVRTGRSSHYSGRIIPSRGLVQGSIDLEVCLSREIMKAVEDDEEFMDPVTILSPPSVKERGYPSLS</sequence>
<evidence type="ECO:0000313" key="3">
    <source>
        <dbReference type="Proteomes" id="UP001202328"/>
    </source>
</evidence>
<dbReference type="GO" id="GO:0016740">
    <property type="term" value="F:transferase activity"/>
    <property type="evidence" value="ECO:0007669"/>
    <property type="project" value="UniProtKB-KW"/>
</dbReference>
<keyword evidence="1" id="KW-0808">Transferase</keyword>